<sequence>MKMMNWIWVVALAVVVGCGEAPTAEGPDAAEVAAASALYVAEAEPEGAVGVGEARESVESEQAVTLVGTIGGSRKPFVEGMAAFTIVDPKVPFCSADEGCPTPWDYCCTQPQVKENIATVKVVDADGGPVSYDARKLLNVKELSTVVVQGTAKRDDQGNLTVAANKVFVRSE</sequence>
<dbReference type="OrthoDB" id="278607at2"/>
<evidence type="ECO:0000313" key="1">
    <source>
        <dbReference type="EMBL" id="QDS88256.1"/>
    </source>
</evidence>
<accession>A0A517M059</accession>
<reference evidence="1 2" key="1">
    <citation type="submission" date="2019-02" db="EMBL/GenBank/DDBJ databases">
        <title>Deep-cultivation of Planctomycetes and their phenomic and genomic characterization uncovers novel biology.</title>
        <authorList>
            <person name="Wiegand S."/>
            <person name="Jogler M."/>
            <person name="Boedeker C."/>
            <person name="Pinto D."/>
            <person name="Vollmers J."/>
            <person name="Rivas-Marin E."/>
            <person name="Kohn T."/>
            <person name="Peeters S.H."/>
            <person name="Heuer A."/>
            <person name="Rast P."/>
            <person name="Oberbeckmann S."/>
            <person name="Bunk B."/>
            <person name="Jeske O."/>
            <person name="Meyerdierks A."/>
            <person name="Storesund J.E."/>
            <person name="Kallscheuer N."/>
            <person name="Luecker S."/>
            <person name="Lage O.M."/>
            <person name="Pohl T."/>
            <person name="Merkel B.J."/>
            <person name="Hornburger P."/>
            <person name="Mueller R.-W."/>
            <person name="Bruemmer F."/>
            <person name="Labrenz M."/>
            <person name="Spormann A.M."/>
            <person name="Op den Camp H."/>
            <person name="Overmann J."/>
            <person name="Amann R."/>
            <person name="Jetten M.S.M."/>
            <person name="Mascher T."/>
            <person name="Medema M.H."/>
            <person name="Devos D.P."/>
            <person name="Kaster A.-K."/>
            <person name="Ovreas L."/>
            <person name="Rohde M."/>
            <person name="Galperin M.Y."/>
            <person name="Jogler C."/>
        </authorList>
    </citation>
    <scope>NUCLEOTIDE SEQUENCE [LARGE SCALE GENOMIC DNA]</scope>
    <source>
        <strain evidence="1 2">EC9</strain>
    </source>
</reference>
<dbReference type="AlphaFoldDB" id="A0A517M059"/>
<evidence type="ECO:0000313" key="2">
    <source>
        <dbReference type="Proteomes" id="UP000319557"/>
    </source>
</evidence>
<name>A0A517M059_9BACT</name>
<protein>
    <submittedName>
        <fullName evidence="1">Uncharacterized protein</fullName>
    </submittedName>
</protein>
<proteinExistence type="predicted"/>
<dbReference type="PROSITE" id="PS51257">
    <property type="entry name" value="PROKAR_LIPOPROTEIN"/>
    <property type="match status" value="1"/>
</dbReference>
<keyword evidence="2" id="KW-1185">Reference proteome</keyword>
<dbReference type="EMBL" id="CP036261">
    <property type="protein sequence ID" value="QDS88256.1"/>
    <property type="molecule type" value="Genomic_DNA"/>
</dbReference>
<dbReference type="RefSeq" id="WP_145345365.1">
    <property type="nucleotide sequence ID" value="NZ_CP036261.1"/>
</dbReference>
<organism evidence="1 2">
    <name type="scientific">Rosistilla ulvae</name>
    <dbReference type="NCBI Taxonomy" id="1930277"/>
    <lineage>
        <taxon>Bacteria</taxon>
        <taxon>Pseudomonadati</taxon>
        <taxon>Planctomycetota</taxon>
        <taxon>Planctomycetia</taxon>
        <taxon>Pirellulales</taxon>
        <taxon>Pirellulaceae</taxon>
        <taxon>Rosistilla</taxon>
    </lineage>
</organism>
<dbReference type="KEGG" id="ruv:EC9_24460"/>
<dbReference type="Proteomes" id="UP000319557">
    <property type="component" value="Chromosome"/>
</dbReference>
<gene>
    <name evidence="1" type="ORF">EC9_24460</name>
</gene>